<name>A0A437RHP6_9BURK</name>
<dbReference type="AlphaFoldDB" id="A0A437RHP6"/>
<comment type="caution">
    <text evidence="2">The sequence shown here is derived from an EMBL/GenBank/DDBJ whole genome shotgun (WGS) entry which is preliminary data.</text>
</comment>
<feature type="domain" description="Tlde1" evidence="1">
    <location>
        <begin position="22"/>
        <end position="140"/>
    </location>
</feature>
<dbReference type="Proteomes" id="UP000285575">
    <property type="component" value="Unassembled WGS sequence"/>
</dbReference>
<evidence type="ECO:0000259" key="1">
    <source>
        <dbReference type="Pfam" id="PF10908"/>
    </source>
</evidence>
<sequence length="152" mass="16582">MLICSFVLNGKPLTKLRIGAKSFDAFSGMGAYVNQRQHACVQGRGPIPPGSYYIIDRESGGLLGPLRNLFSDRSEWLALYADDGSVDDVVKCDDIARGNFRLHPKGPLGISEGCITIEKPIEFNLVRSLIRSEKLQAIPGSTLKAYAKVLVT</sequence>
<reference evidence="2 3" key="1">
    <citation type="submission" date="2019-01" db="EMBL/GenBank/DDBJ databases">
        <authorList>
            <person name="Chen W.-M."/>
        </authorList>
    </citation>
    <scope>NUCLEOTIDE SEQUENCE [LARGE SCALE GENOMIC DNA]</scope>
    <source>
        <strain evidence="2 3">KYPY4</strain>
    </source>
</reference>
<evidence type="ECO:0000313" key="3">
    <source>
        <dbReference type="Proteomes" id="UP000285575"/>
    </source>
</evidence>
<protein>
    <submittedName>
        <fullName evidence="2">DUF2778 domain-containing protein</fullName>
    </submittedName>
</protein>
<dbReference type="OrthoDB" id="6490254at2"/>
<dbReference type="Pfam" id="PF10908">
    <property type="entry name" value="Tlde1_dom"/>
    <property type="match status" value="1"/>
</dbReference>
<dbReference type="EMBL" id="SACR01000003">
    <property type="protein sequence ID" value="RVU46261.1"/>
    <property type="molecule type" value="Genomic_DNA"/>
</dbReference>
<gene>
    <name evidence="2" type="ORF">EOE66_10450</name>
</gene>
<keyword evidence="3" id="KW-1185">Reference proteome</keyword>
<evidence type="ECO:0000313" key="2">
    <source>
        <dbReference type="EMBL" id="RVU46261.1"/>
    </source>
</evidence>
<dbReference type="InterPro" id="IPR021225">
    <property type="entry name" value="Tlde1_dom"/>
</dbReference>
<proteinExistence type="predicted"/>
<accession>A0A437RHP6</accession>
<dbReference type="RefSeq" id="WP_128228626.1">
    <property type="nucleotide sequence ID" value="NZ_SACR01000003.1"/>
</dbReference>
<organism evidence="2 3">
    <name type="scientific">Rubrivivax rivuli</name>
    <dbReference type="NCBI Taxonomy" id="1862385"/>
    <lineage>
        <taxon>Bacteria</taxon>
        <taxon>Pseudomonadati</taxon>
        <taxon>Pseudomonadota</taxon>
        <taxon>Betaproteobacteria</taxon>
        <taxon>Burkholderiales</taxon>
        <taxon>Sphaerotilaceae</taxon>
        <taxon>Rubrivivax</taxon>
    </lineage>
</organism>